<evidence type="ECO:0000256" key="1">
    <source>
        <dbReference type="SAM" id="Phobius"/>
    </source>
</evidence>
<keyword evidence="1" id="KW-0812">Transmembrane</keyword>
<sequence length="344" mass="39940">MDIDHRKHTYSDLIFIIVVVTFFIFFSGLRGLTGTDTSTYLFFYETNNYPATMEKLYLNASRFFSTNEVPFQIFQIIVAFFTIAPVFIYYWGESENLYFSTFVFYLFSFYLYSFNVSRQALAASILTVGYLFLKKNDVLSLITCIVLSAIAIYIHKSSLYIFLALIVIKIISERVVKSQRLIFLIGLLGIILSLFFYKNNYVFNKLLSVSSNFSEYSSYIDATTAFGILTTKSLFTLSFALIGSLIIMLYSKYPKDYRSAKLFTPFLLFTVFEILQINWISDRMAIFVLPMIPLFFTHIVYVRKDFHVSNKLKYAMCFSIILMGLMTFSRVVIQNFGQILPYLG</sequence>
<accession>A0A5A5U0M7</accession>
<feature type="transmembrane region" description="Helical" evidence="1">
    <location>
        <begin position="180"/>
        <end position="197"/>
    </location>
</feature>
<keyword evidence="1" id="KW-1133">Transmembrane helix</keyword>
<feature type="transmembrane region" description="Helical" evidence="1">
    <location>
        <begin position="71"/>
        <end position="91"/>
    </location>
</feature>
<dbReference type="EMBL" id="BJJW01000002">
    <property type="protein sequence ID" value="GDZ83284.1"/>
    <property type="molecule type" value="Genomic_DNA"/>
</dbReference>
<gene>
    <name evidence="2" type="ORF">LCIT_05260</name>
</gene>
<keyword evidence="1" id="KW-0472">Membrane</keyword>
<evidence type="ECO:0000313" key="3">
    <source>
        <dbReference type="Proteomes" id="UP000323274"/>
    </source>
</evidence>
<comment type="caution">
    <text evidence="2">The sequence shown here is derived from an EMBL/GenBank/DDBJ whole genome shotgun (WGS) entry which is preliminary data.</text>
</comment>
<proteinExistence type="predicted"/>
<dbReference type="InterPro" id="IPR049458">
    <property type="entry name" value="EpsG-like"/>
</dbReference>
<name>A0A5A5U0M7_LEUCI</name>
<feature type="transmembrane region" description="Helical" evidence="1">
    <location>
        <begin position="12"/>
        <end position="32"/>
    </location>
</feature>
<dbReference type="AlphaFoldDB" id="A0A5A5U0M7"/>
<feature type="transmembrane region" description="Helical" evidence="1">
    <location>
        <begin position="138"/>
        <end position="168"/>
    </location>
</feature>
<protein>
    <recommendedName>
        <fullName evidence="4">EpsG family protein</fullName>
    </recommendedName>
</protein>
<feature type="transmembrane region" description="Helical" evidence="1">
    <location>
        <begin position="314"/>
        <end position="333"/>
    </location>
</feature>
<evidence type="ECO:0000313" key="2">
    <source>
        <dbReference type="EMBL" id="GDZ83284.1"/>
    </source>
</evidence>
<evidence type="ECO:0008006" key="4">
    <source>
        <dbReference type="Google" id="ProtNLM"/>
    </source>
</evidence>
<organism evidence="2 3">
    <name type="scientific">Leuconostoc citreum</name>
    <dbReference type="NCBI Taxonomy" id="33964"/>
    <lineage>
        <taxon>Bacteria</taxon>
        <taxon>Bacillati</taxon>
        <taxon>Bacillota</taxon>
        <taxon>Bacilli</taxon>
        <taxon>Lactobacillales</taxon>
        <taxon>Lactobacillaceae</taxon>
        <taxon>Leuconostoc</taxon>
    </lineage>
</organism>
<reference evidence="2 3" key="1">
    <citation type="submission" date="2019-04" db="EMBL/GenBank/DDBJ databases">
        <title>A pseudo-fructophilic Leuconostoc citreum strain F192-5 isolated from peel of satsuma mandarin: the first report for isolation and characterization of strain-dependent fructophilic-like characteristics.</title>
        <authorList>
            <person name="Maeno S."/>
            <person name="Tanizawa Y."/>
            <person name="Kajikawa A."/>
            <person name="Kanesaki Y."/>
            <person name="Kubota E."/>
            <person name="Arita M."/>
            <person name="Leon D."/>
            <person name="Endo A."/>
        </authorList>
    </citation>
    <scope>NUCLEOTIDE SEQUENCE [LARGE SCALE GENOMIC DNA]</scope>
    <source>
        <strain evidence="2 3">F192-5</strain>
    </source>
</reference>
<dbReference type="Proteomes" id="UP000323274">
    <property type="component" value="Unassembled WGS sequence"/>
</dbReference>
<feature type="transmembrane region" description="Helical" evidence="1">
    <location>
        <begin position="262"/>
        <end position="279"/>
    </location>
</feature>
<feature type="transmembrane region" description="Helical" evidence="1">
    <location>
        <begin position="285"/>
        <end position="302"/>
    </location>
</feature>
<feature type="transmembrane region" description="Helical" evidence="1">
    <location>
        <begin position="225"/>
        <end position="250"/>
    </location>
</feature>
<dbReference type="RefSeq" id="WP_149333875.1">
    <property type="nucleotide sequence ID" value="NZ_BJJW01000002.1"/>
</dbReference>
<feature type="transmembrane region" description="Helical" evidence="1">
    <location>
        <begin position="103"/>
        <end position="132"/>
    </location>
</feature>
<dbReference type="Pfam" id="PF14897">
    <property type="entry name" value="EpsG"/>
    <property type="match status" value="1"/>
</dbReference>